<dbReference type="RefSeq" id="WP_264434385.1">
    <property type="nucleotide sequence ID" value="NZ_CP081495.1"/>
</dbReference>
<proteinExistence type="predicted"/>
<gene>
    <name evidence="1" type="ORF">K5I29_03055</name>
</gene>
<keyword evidence="2" id="KW-1185">Reference proteome</keyword>
<organism evidence="1 2">
    <name type="scientific">Flavobacterium agricola</name>
    <dbReference type="NCBI Taxonomy" id="2870839"/>
    <lineage>
        <taxon>Bacteria</taxon>
        <taxon>Pseudomonadati</taxon>
        <taxon>Bacteroidota</taxon>
        <taxon>Flavobacteriia</taxon>
        <taxon>Flavobacteriales</taxon>
        <taxon>Flavobacteriaceae</taxon>
        <taxon>Flavobacterium</taxon>
    </lineage>
</organism>
<reference evidence="1" key="1">
    <citation type="submission" date="2021-08" db="EMBL/GenBank/DDBJ databases">
        <title>Flavobacterium sp. strain CC-SYL302.</title>
        <authorList>
            <person name="Lin S.-Y."/>
            <person name="Lee T.-H."/>
            <person name="Young C.-C."/>
        </authorList>
    </citation>
    <scope>NUCLEOTIDE SEQUENCE</scope>
    <source>
        <strain evidence="1">CC-SYL302</strain>
    </source>
</reference>
<dbReference type="EMBL" id="CP081495">
    <property type="protein sequence ID" value="UYW01909.1"/>
    <property type="molecule type" value="Genomic_DNA"/>
</dbReference>
<protein>
    <submittedName>
        <fullName evidence="1">Uncharacterized protein</fullName>
    </submittedName>
</protein>
<sequence>MKFFRFIKKYKFPFSFIQNIFSNKQAIVVQQPELTALDLDNLLQEFVFLTEADEFNEPKTVQEFIANSKYIKNNLDDYFKLLIEEGCADEVANFNEAAYFQYVLSSLLFTYEDDWKQNYQSLSDYITNETGQEFTISAHEVQNGPETIAKKLEQETDYTLMNVAVTETENSFFICLKNRKNKIVALAKQLNFPIVNY</sequence>
<accession>A0ABY6M036</accession>
<dbReference type="Proteomes" id="UP001163328">
    <property type="component" value="Chromosome"/>
</dbReference>
<evidence type="ECO:0000313" key="2">
    <source>
        <dbReference type="Proteomes" id="UP001163328"/>
    </source>
</evidence>
<evidence type="ECO:0000313" key="1">
    <source>
        <dbReference type="EMBL" id="UYW01909.1"/>
    </source>
</evidence>
<name>A0ABY6M036_9FLAO</name>